<dbReference type="RefSeq" id="WP_377354269.1">
    <property type="nucleotide sequence ID" value="NZ_JBHTLQ010000041.1"/>
</dbReference>
<protein>
    <submittedName>
        <fullName evidence="2">SAVED domain-containing protein</fullName>
    </submittedName>
</protein>
<dbReference type="Pfam" id="PF18145">
    <property type="entry name" value="SAVED"/>
    <property type="match status" value="1"/>
</dbReference>
<organism evidence="2 3">
    <name type="scientific">Phenylobacterium conjunctum</name>
    <dbReference type="NCBI Taxonomy" id="1298959"/>
    <lineage>
        <taxon>Bacteria</taxon>
        <taxon>Pseudomonadati</taxon>
        <taxon>Pseudomonadota</taxon>
        <taxon>Alphaproteobacteria</taxon>
        <taxon>Caulobacterales</taxon>
        <taxon>Caulobacteraceae</taxon>
        <taxon>Phenylobacterium</taxon>
    </lineage>
</organism>
<sequence length="377" mass="41742">MAKTTIPQKTQSALWARAGGRCQYRGCNQDLVGDLISGREDATFGFIAHIVGDSVEGPRGDPVRSPLLARALENLMLMCATHHKLIDVVDVAGHPEPVLLAMKAEHESRIQVLTAIDEDRASHVIRFGANIGENEALVSTKAIFAAMPPHHQPACGQTIDLELVGCAYKDDEPAYWIFQRDNLRRQFEAKVRGRVERQEVRHLSVFALAPQPLLIELGRLLCDIVPAIVRQRHREPVTWAWQADQPPITFTVTPPASGRGRPVALKLGISATVTDERITKLLGDDAAIWSVTAAEPHNDILRRPEDQAAFRKLMRSLFDRIKAEHGEDAILHVFPAMPASLAVELGRVWMPKSDLAMTIFDNNRTAGFIPTITIGRD</sequence>
<proteinExistence type="predicted"/>
<evidence type="ECO:0000259" key="1">
    <source>
        <dbReference type="Pfam" id="PF18145"/>
    </source>
</evidence>
<accession>A0ABW3T5S4</accession>
<keyword evidence="3" id="KW-1185">Reference proteome</keyword>
<dbReference type="NCBIfam" id="NF033611">
    <property type="entry name" value="SAVED"/>
    <property type="match status" value="1"/>
</dbReference>
<comment type="caution">
    <text evidence="2">The sequence shown here is derived from an EMBL/GenBank/DDBJ whole genome shotgun (WGS) entry which is preliminary data.</text>
</comment>
<dbReference type="Proteomes" id="UP001597216">
    <property type="component" value="Unassembled WGS sequence"/>
</dbReference>
<dbReference type="InterPro" id="IPR040836">
    <property type="entry name" value="SAVED"/>
</dbReference>
<evidence type="ECO:0000313" key="2">
    <source>
        <dbReference type="EMBL" id="MFD1192040.1"/>
    </source>
</evidence>
<dbReference type="EMBL" id="JBHTLQ010000041">
    <property type="protein sequence ID" value="MFD1192040.1"/>
    <property type="molecule type" value="Genomic_DNA"/>
</dbReference>
<name>A0ABW3T5S4_9CAUL</name>
<evidence type="ECO:0000313" key="3">
    <source>
        <dbReference type="Proteomes" id="UP001597216"/>
    </source>
</evidence>
<gene>
    <name evidence="2" type="ORF">ACFQ27_15740</name>
</gene>
<feature type="domain" description="SMODS-associated and fused to various effectors" evidence="1">
    <location>
        <begin position="183"/>
        <end position="374"/>
    </location>
</feature>
<reference evidence="3" key="1">
    <citation type="journal article" date="2019" name="Int. J. Syst. Evol. Microbiol.">
        <title>The Global Catalogue of Microorganisms (GCM) 10K type strain sequencing project: providing services to taxonomists for standard genome sequencing and annotation.</title>
        <authorList>
            <consortium name="The Broad Institute Genomics Platform"/>
            <consortium name="The Broad Institute Genome Sequencing Center for Infectious Disease"/>
            <person name="Wu L."/>
            <person name="Ma J."/>
        </authorList>
    </citation>
    <scope>NUCLEOTIDE SEQUENCE [LARGE SCALE GENOMIC DNA]</scope>
    <source>
        <strain evidence="3">CCUG 55074</strain>
    </source>
</reference>